<sequence length="236" mass="26389">MQNMGAQLDIKLPTSTVTEAFKTGACNAETDTAPYYQCLQNSKNMTNCCIQFGAASSKKPKQCLDLCDGSTPIKYDAKYTLCEPVQGAIMSCGIDSYDDQSKHKIILKSGNEALSPTSTPEYTYYPSDYNYLIYGHVSCEDGQPVGEDAQVILMENDPVSPNDEVARVDIINNEFTIPAPKDRENDFPTSEFELYLVFEKACNYWRSRASGVVLSEVNVSYVLLDQWFDRYAYVPV</sequence>
<evidence type="ECO:0000313" key="2">
    <source>
        <dbReference type="Proteomes" id="UP000887578"/>
    </source>
</evidence>
<accession>A0A914QFF4</accession>
<dbReference type="WBParaSite" id="PDA_v2.g30111.t1">
    <property type="protein sequence ID" value="PDA_v2.g30111.t1"/>
    <property type="gene ID" value="PDA_v2.g30111"/>
</dbReference>
<dbReference type="InterPro" id="IPR002602">
    <property type="entry name" value="DB"/>
</dbReference>
<feature type="domain" description="Domain of unknown function DB" evidence="1">
    <location>
        <begin position="18"/>
        <end position="92"/>
    </location>
</feature>
<protein>
    <recommendedName>
        <fullName evidence="1">Domain of unknown function DB domain-containing protein</fullName>
    </recommendedName>
</protein>
<name>A0A914QFF4_9BILA</name>
<proteinExistence type="predicted"/>
<reference evidence="3" key="1">
    <citation type="submission" date="2022-11" db="UniProtKB">
        <authorList>
            <consortium name="WormBaseParasite"/>
        </authorList>
    </citation>
    <scope>IDENTIFICATION</scope>
</reference>
<evidence type="ECO:0000259" key="1">
    <source>
        <dbReference type="Pfam" id="PF01682"/>
    </source>
</evidence>
<dbReference type="AlphaFoldDB" id="A0A914QFF4"/>
<dbReference type="Proteomes" id="UP000887578">
    <property type="component" value="Unplaced"/>
</dbReference>
<keyword evidence="2" id="KW-1185">Reference proteome</keyword>
<organism evidence="2 3">
    <name type="scientific">Panagrolaimus davidi</name>
    <dbReference type="NCBI Taxonomy" id="227884"/>
    <lineage>
        <taxon>Eukaryota</taxon>
        <taxon>Metazoa</taxon>
        <taxon>Ecdysozoa</taxon>
        <taxon>Nematoda</taxon>
        <taxon>Chromadorea</taxon>
        <taxon>Rhabditida</taxon>
        <taxon>Tylenchina</taxon>
        <taxon>Panagrolaimomorpha</taxon>
        <taxon>Panagrolaimoidea</taxon>
        <taxon>Panagrolaimidae</taxon>
        <taxon>Panagrolaimus</taxon>
    </lineage>
</organism>
<evidence type="ECO:0000313" key="3">
    <source>
        <dbReference type="WBParaSite" id="PDA_v2.g30111.t1"/>
    </source>
</evidence>
<dbReference type="Pfam" id="PF01682">
    <property type="entry name" value="DB"/>
    <property type="match status" value="1"/>
</dbReference>